<evidence type="ECO:0000256" key="7">
    <source>
        <dbReference type="SAM" id="Phobius"/>
    </source>
</evidence>
<dbReference type="Pfam" id="PF03600">
    <property type="entry name" value="CitMHS"/>
    <property type="match status" value="1"/>
</dbReference>
<evidence type="ECO:0000256" key="3">
    <source>
        <dbReference type="ARBA" id="ARBA00022692"/>
    </source>
</evidence>
<dbReference type="RefSeq" id="WP_034225321.1">
    <property type="nucleotide sequence ID" value="NZ_AVCJ01000048.1"/>
</dbReference>
<evidence type="ECO:0000313" key="9">
    <source>
        <dbReference type="EMBL" id="KFL35787.1"/>
    </source>
</evidence>
<feature type="transmembrane region" description="Helical" evidence="7">
    <location>
        <begin position="422"/>
        <end position="439"/>
    </location>
</feature>
<evidence type="ECO:0000256" key="5">
    <source>
        <dbReference type="ARBA" id="ARBA00022989"/>
    </source>
</evidence>
<feature type="transmembrane region" description="Helical" evidence="7">
    <location>
        <begin position="139"/>
        <end position="160"/>
    </location>
</feature>
<keyword evidence="4" id="KW-0677">Repeat</keyword>
<feature type="transmembrane region" description="Helical" evidence="7">
    <location>
        <begin position="62"/>
        <end position="81"/>
    </location>
</feature>
<dbReference type="OrthoDB" id="9809303at2"/>
<dbReference type="SUPFAM" id="SSF116726">
    <property type="entry name" value="TrkA C-terminal domain-like"/>
    <property type="match status" value="2"/>
</dbReference>
<dbReference type="PANTHER" id="PTHR43652">
    <property type="entry name" value="BASIC AMINO ACID ANTIPORTER YFCC-RELATED"/>
    <property type="match status" value="1"/>
</dbReference>
<organism evidence="9 10">
    <name type="scientific">Arenimonas donghaensis DSM 18148 = HO3-R19</name>
    <dbReference type="NCBI Taxonomy" id="1121014"/>
    <lineage>
        <taxon>Bacteria</taxon>
        <taxon>Pseudomonadati</taxon>
        <taxon>Pseudomonadota</taxon>
        <taxon>Gammaproteobacteria</taxon>
        <taxon>Lysobacterales</taxon>
        <taxon>Lysobacteraceae</taxon>
        <taxon>Arenimonas</taxon>
    </lineage>
</organism>
<accession>A0A087MFY4</accession>
<gene>
    <name evidence="9" type="ORF">N788_07005</name>
</gene>
<evidence type="ECO:0000259" key="8">
    <source>
        <dbReference type="PROSITE" id="PS51202"/>
    </source>
</evidence>
<keyword evidence="6 7" id="KW-0472">Membrane</keyword>
<evidence type="ECO:0000256" key="2">
    <source>
        <dbReference type="ARBA" id="ARBA00022448"/>
    </source>
</evidence>
<dbReference type="GO" id="GO:0008324">
    <property type="term" value="F:monoatomic cation transmembrane transporter activity"/>
    <property type="evidence" value="ECO:0007669"/>
    <property type="project" value="InterPro"/>
</dbReference>
<keyword evidence="5 7" id="KW-1133">Transmembrane helix</keyword>
<protein>
    <recommendedName>
        <fullName evidence="8">RCK C-terminal domain-containing protein</fullName>
    </recommendedName>
</protein>
<keyword evidence="10" id="KW-1185">Reference proteome</keyword>
<name>A0A087MFY4_9GAMM</name>
<feature type="transmembrane region" description="Helical" evidence="7">
    <location>
        <begin position="589"/>
        <end position="610"/>
    </location>
</feature>
<feature type="domain" description="RCK C-terminal" evidence="8">
    <location>
        <begin position="321"/>
        <end position="406"/>
    </location>
</feature>
<dbReference type="GO" id="GO:0006813">
    <property type="term" value="P:potassium ion transport"/>
    <property type="evidence" value="ECO:0007669"/>
    <property type="project" value="InterPro"/>
</dbReference>
<dbReference type="InterPro" id="IPR036721">
    <property type="entry name" value="RCK_C_sf"/>
</dbReference>
<comment type="caution">
    <text evidence="9">The sequence shown here is derived from an EMBL/GenBank/DDBJ whole genome shotgun (WGS) entry which is preliminary data.</text>
</comment>
<keyword evidence="2" id="KW-0813">Transport</keyword>
<dbReference type="AlphaFoldDB" id="A0A087MFY4"/>
<dbReference type="InterPro" id="IPR051679">
    <property type="entry name" value="DASS-Related_Transporters"/>
</dbReference>
<dbReference type="STRING" id="1121014.N788_07005"/>
<reference evidence="10" key="1">
    <citation type="submission" date="2013-08" db="EMBL/GenBank/DDBJ databases">
        <title>Genome sequencing of Arenimonas donghaensis.</title>
        <authorList>
            <person name="Chen F."/>
            <person name="Wang G."/>
        </authorList>
    </citation>
    <scope>NUCLEOTIDE SEQUENCE [LARGE SCALE GENOMIC DNA]</scope>
    <source>
        <strain evidence="10">HO3-R19</strain>
    </source>
</reference>
<dbReference type="InterPro" id="IPR004680">
    <property type="entry name" value="Cit_transptr-like_dom"/>
</dbReference>
<comment type="subcellular location">
    <subcellularLocation>
        <location evidence="1">Membrane</location>
        <topology evidence="1">Multi-pass membrane protein</topology>
    </subcellularLocation>
</comment>
<dbReference type="Proteomes" id="UP000029085">
    <property type="component" value="Unassembled WGS sequence"/>
</dbReference>
<feature type="transmembrane region" description="Helical" evidence="7">
    <location>
        <begin position="190"/>
        <end position="208"/>
    </location>
</feature>
<evidence type="ECO:0000256" key="1">
    <source>
        <dbReference type="ARBA" id="ARBA00004141"/>
    </source>
</evidence>
<dbReference type="PROSITE" id="PS51202">
    <property type="entry name" value="RCK_C"/>
    <property type="match status" value="2"/>
</dbReference>
<dbReference type="Gene3D" id="3.30.70.1450">
    <property type="entry name" value="Regulator of K+ conductance, C-terminal domain"/>
    <property type="match status" value="2"/>
</dbReference>
<evidence type="ECO:0000256" key="4">
    <source>
        <dbReference type="ARBA" id="ARBA00022737"/>
    </source>
</evidence>
<dbReference type="EMBL" id="AVCJ01000048">
    <property type="protein sequence ID" value="KFL35787.1"/>
    <property type="molecule type" value="Genomic_DNA"/>
</dbReference>
<feature type="domain" description="RCK C-terminal" evidence="8">
    <location>
        <begin position="230"/>
        <end position="314"/>
    </location>
</feature>
<evidence type="ECO:0000313" key="10">
    <source>
        <dbReference type="Proteomes" id="UP000029085"/>
    </source>
</evidence>
<dbReference type="PANTHER" id="PTHR43652:SF2">
    <property type="entry name" value="BASIC AMINO ACID ANTIPORTER YFCC-RELATED"/>
    <property type="match status" value="1"/>
</dbReference>
<reference evidence="9 10" key="2">
    <citation type="journal article" date="2015" name="Stand. Genomic Sci.">
        <title>High quality draft genomic sequence of Arenimonas donghaensis DSM 18148(T).</title>
        <authorList>
            <person name="Chen F."/>
            <person name="Wang H."/>
            <person name="Cao Y."/>
            <person name="Li X."/>
            <person name="Wang G."/>
        </authorList>
    </citation>
    <scope>NUCLEOTIDE SEQUENCE [LARGE SCALE GENOMIC DNA]</scope>
    <source>
        <strain evidence="9 10">HO3-R19</strain>
    </source>
</reference>
<feature type="transmembrane region" description="Helical" evidence="7">
    <location>
        <begin position="36"/>
        <end position="55"/>
    </location>
</feature>
<evidence type="ECO:0000256" key="6">
    <source>
        <dbReference type="ARBA" id="ARBA00023136"/>
    </source>
</evidence>
<feature type="transmembrane region" description="Helical" evidence="7">
    <location>
        <begin position="445"/>
        <end position="462"/>
    </location>
</feature>
<dbReference type="InterPro" id="IPR006037">
    <property type="entry name" value="RCK_C"/>
</dbReference>
<feature type="transmembrane region" description="Helical" evidence="7">
    <location>
        <begin position="517"/>
        <end position="542"/>
    </location>
</feature>
<keyword evidence="3 7" id="KW-0812">Transmembrane</keyword>
<dbReference type="GO" id="GO:0005886">
    <property type="term" value="C:plasma membrane"/>
    <property type="evidence" value="ECO:0007669"/>
    <property type="project" value="TreeGrafter"/>
</dbReference>
<feature type="transmembrane region" description="Helical" evidence="7">
    <location>
        <begin position="12"/>
        <end position="30"/>
    </location>
</feature>
<sequence>MDTSLTLTRDMMLVLGLVGFTIVMFMIERIRADATALVVLVLLGLTGLVPASQLFDGFSGNAVMAVIATMILGAGLDRTGALNRLAVWLLRMSKGMEERLILYTSAMAGLMSGFMQNPSVMALFLPVASRLSGRTGLSLSRLLLPIAAAIVMGGGLTMIGSSPLMLLNDLLLVANRNLPSGVATLEPLEMFAPLPVGLALLLAALGYWRWLGKRWFAKSEDKGVAPSRTQSYFARAYGIDGDVFELTVTAESPLVGMSVGEAEAQRDAPLLLALLSGNEARLAPPADQMIWVGSVLGVMGPREAIQDYAQKNLLRMSARLRHFSDLFNPSRSGISEAVIPPTSSFLGKSQSQLQLRKRFGISLLAINRDGQVWREDIRKMDLKAGDMLVFHSIWTDLAQASESRDFVVVTDYPKGEQRPQKLWWALAVFVGAMALALSTLVPVPVALMTGAAAMMLVGVLNMDEAYAAVSWKTVFLMACLIPLGWAMDSTGAAAWIAQQILERIGSDVPIWVLEAAFGLLATAFALVIGNVGATVVVVPMAINVALAAGGNPMAFALVVALSASNNFLSVSNPVLAMVSGPAGYRAKDLWRTGAPLTLVYLAIVLLMVNLMF</sequence>
<feature type="transmembrane region" description="Helical" evidence="7">
    <location>
        <begin position="474"/>
        <end position="497"/>
    </location>
</feature>
<proteinExistence type="predicted"/>
<dbReference type="PATRIC" id="fig|1121014.3.peg.2303"/>